<sequence>MFSLLDATSLKKVERKSGSQGLELVIPGGVTTLLTPKNGFQQKRIKSQSFVGGKFRSRDGCLCCRKRKKRCDEVHPVCGACKTRNDNCVWPDHDKSSGKKNTRSSQQPRANRGSSGPAIVVDTSNINHEPTLQSIPRPAFTYSNEPMPGNSNKMTTRSNLTTPTFEEFATPTSESPPSNNDTRIELPPISPYIADSSGNHSLTRGGPLTYHRHSHSEGTLGFRPKLSNAFGQSHQTLPFTAESLNTPITSGPSSALKITKPTVTESALDDLFRIRSSIPSYAACNPHPFLGEKGIRFLDFFKYKVTRVVAVSGDESNYFIETFLKLSMKDEAIANLLAAWGGVFLRGSINQPEVEQFRQTSLQILRTTYLNRMQFLTKYEYFIVLCYYSATTGMYICAGDSKLWWENLLLTKDLVDAYGGFYKLCQDLNWSNDAVFLCSYFQYHDLTLSDALLKGTLYPISKYREVFDHVDYKVFGVNPLQGINQNVYELLGEIMNCKVKIHLVKEDVDHLLNKAESFGFCEEFHNLQYKAGREGLVTLKESLFQTLIMKVDNLQTIHGFLVEDDKTEKQLHFMLFELYRNVCRIYCYIYIKELAPLANCVQKLLWETLNMIDDLVESKMIVVMVLPLIACGIIATTAYDRFKITKTFKTLISSCQVNNVEKAWETIQVVWSLNPDGVKYIDWSSICNEHNWHLSSVPYAVYPPIPVECLVGAFKRPGRYTEIFSIEKVIKNFRKFRDFEFLTLFSQFVNTIQYHFLQWKLKTLEPYHSGDWFFGFKVVHDLLRMRREGTLLKYVTDQYETLGKDTIKLLVAGRYSISTRDPENVKAILATQFNEFELGRFEKVMPLLGSGIFSLDGQGWKHSRQLLRPQFAREQVGHVQMLEPHIQTLKKHIMKNGKQPFDIQELLFRFTIDTATEFLFGESCDSLMDELIGMSPQNSSGVGNQEFAQAFSYAQVYISKRVMFDKFYFLLNGKKFKDNNKVVHKFTDFYVNQVLDMTSEELEKRSETHYVFLYELAKCSRDPQVLRDQSLNILLAGRDTTAGLLSFAFYELARNPVIWNKLREEITLNFGSEDSEDMNIKGVTFESLKRCEYLRAVVNEALRLYPSVPQNFRVANKNTTLPRGGGKDGKSPILVRKGQNVFYNVYSMHRNPAVYGKNAEEFIPERWFESDVRNLGWNYLPFNGGPRICLGQQFALTEASYVIARLSMMFSKIQSFEPTYPPVQLNHLTLYVKDHNLLTLTT</sequence>
<dbReference type="Gene3D" id="1.10.630.10">
    <property type="entry name" value="Cytochrome P450"/>
    <property type="match status" value="1"/>
</dbReference>
<feature type="binding site" description="axial binding residue" evidence="8">
    <location>
        <position position="1189"/>
    </location>
    <ligand>
        <name>heme</name>
        <dbReference type="ChEBI" id="CHEBI:30413"/>
    </ligand>
    <ligandPart>
        <name>Fe</name>
        <dbReference type="ChEBI" id="CHEBI:18248"/>
    </ligandPart>
</feature>
<dbReference type="InterPro" id="IPR001128">
    <property type="entry name" value="Cyt_P450"/>
</dbReference>
<dbReference type="SUPFAM" id="SSF57701">
    <property type="entry name" value="Zn2/Cys6 DNA-binding domain"/>
    <property type="match status" value="1"/>
</dbReference>
<dbReference type="PRINTS" id="PR00464">
    <property type="entry name" value="EP450II"/>
</dbReference>
<dbReference type="SUPFAM" id="SSF48264">
    <property type="entry name" value="Cytochrome P450"/>
    <property type="match status" value="1"/>
</dbReference>
<evidence type="ECO:0000313" key="11">
    <source>
        <dbReference type="EMBL" id="KAG7196161.1"/>
    </source>
</evidence>
<dbReference type="PROSITE" id="PS00086">
    <property type="entry name" value="CYTOCHROME_P450"/>
    <property type="match status" value="1"/>
</dbReference>
<dbReference type="Gene3D" id="4.10.240.10">
    <property type="entry name" value="Zn(2)-C6 fungal-type DNA-binding domain"/>
    <property type="match status" value="1"/>
</dbReference>
<comment type="similarity">
    <text evidence="2">Belongs to the cytochrome P450 family.</text>
</comment>
<dbReference type="OrthoDB" id="5419315at2759"/>
<evidence type="ECO:0000256" key="4">
    <source>
        <dbReference type="ARBA" id="ARBA00022723"/>
    </source>
</evidence>
<dbReference type="InterPro" id="IPR036396">
    <property type="entry name" value="Cyt_P450_sf"/>
</dbReference>
<feature type="domain" description="Zn(2)-C6 fungal-type" evidence="10">
    <location>
        <begin position="60"/>
        <end position="90"/>
    </location>
</feature>
<dbReference type="GeneID" id="66113547"/>
<dbReference type="PROSITE" id="PS00463">
    <property type="entry name" value="ZN2_CY6_FUNGAL_1"/>
    <property type="match status" value="1"/>
</dbReference>
<organism evidence="11 12">
    <name type="scientific">Scheffersomyces spartinae</name>
    <dbReference type="NCBI Taxonomy" id="45513"/>
    <lineage>
        <taxon>Eukaryota</taxon>
        <taxon>Fungi</taxon>
        <taxon>Dikarya</taxon>
        <taxon>Ascomycota</taxon>
        <taxon>Saccharomycotina</taxon>
        <taxon>Pichiomycetes</taxon>
        <taxon>Debaryomycetaceae</taxon>
        <taxon>Scheffersomyces</taxon>
    </lineage>
</organism>
<evidence type="ECO:0000256" key="2">
    <source>
        <dbReference type="ARBA" id="ARBA00010617"/>
    </source>
</evidence>
<dbReference type="GO" id="GO:0020037">
    <property type="term" value="F:heme binding"/>
    <property type="evidence" value="ECO:0007669"/>
    <property type="project" value="InterPro"/>
</dbReference>
<dbReference type="Pfam" id="PF00067">
    <property type="entry name" value="p450"/>
    <property type="match status" value="1"/>
</dbReference>
<dbReference type="Pfam" id="PF11951">
    <property type="entry name" value="Fungal_trans_2"/>
    <property type="match status" value="1"/>
</dbReference>
<dbReference type="InterPro" id="IPR036864">
    <property type="entry name" value="Zn2-C6_fun-type_DNA-bd_sf"/>
</dbReference>
<dbReference type="InterPro" id="IPR047146">
    <property type="entry name" value="Cyt_P450_E_CYP52_fungi"/>
</dbReference>
<evidence type="ECO:0000256" key="3">
    <source>
        <dbReference type="ARBA" id="ARBA00022617"/>
    </source>
</evidence>
<dbReference type="PROSITE" id="PS50048">
    <property type="entry name" value="ZN2_CY6_FUNGAL_2"/>
    <property type="match status" value="1"/>
</dbReference>
<keyword evidence="4 8" id="KW-0479">Metal-binding</keyword>
<dbReference type="AlphaFoldDB" id="A0A9P7VDV6"/>
<keyword evidence="5" id="KW-0560">Oxidoreductase</keyword>
<dbReference type="InterPro" id="IPR021858">
    <property type="entry name" value="Fun_TF"/>
</dbReference>
<dbReference type="InterPro" id="IPR002974">
    <property type="entry name" value="Cyt_P450_E_CYP52_ascomycetes"/>
</dbReference>
<dbReference type="Pfam" id="PF00172">
    <property type="entry name" value="Zn_clus"/>
    <property type="match status" value="1"/>
</dbReference>
<feature type="compositionally biased region" description="Polar residues" evidence="9">
    <location>
        <begin position="122"/>
        <end position="134"/>
    </location>
</feature>
<evidence type="ECO:0000256" key="7">
    <source>
        <dbReference type="ARBA" id="ARBA00023033"/>
    </source>
</evidence>
<evidence type="ECO:0000313" key="12">
    <source>
        <dbReference type="Proteomes" id="UP000790833"/>
    </source>
</evidence>
<evidence type="ECO:0000259" key="10">
    <source>
        <dbReference type="PROSITE" id="PS50048"/>
    </source>
</evidence>
<evidence type="ECO:0000256" key="6">
    <source>
        <dbReference type="ARBA" id="ARBA00023004"/>
    </source>
</evidence>
<evidence type="ECO:0000256" key="8">
    <source>
        <dbReference type="PIRSR" id="PIRSR602402-1"/>
    </source>
</evidence>
<protein>
    <recommendedName>
        <fullName evidence="10">Zn(2)-C6 fungal-type domain-containing protein</fullName>
    </recommendedName>
</protein>
<name>A0A9P7VDV6_9ASCO</name>
<dbReference type="GO" id="GO:0000981">
    <property type="term" value="F:DNA-binding transcription factor activity, RNA polymerase II-specific"/>
    <property type="evidence" value="ECO:0007669"/>
    <property type="project" value="InterPro"/>
</dbReference>
<keyword evidence="6 8" id="KW-0408">Iron</keyword>
<reference evidence="11" key="1">
    <citation type="submission" date="2021-03" db="EMBL/GenBank/DDBJ databases">
        <authorList>
            <person name="Palmer J.M."/>
        </authorList>
    </citation>
    <scope>NUCLEOTIDE SEQUENCE</scope>
    <source>
        <strain evidence="11">ARV_011</strain>
    </source>
</reference>
<comment type="caution">
    <text evidence="11">The sequence shown here is derived from an EMBL/GenBank/DDBJ whole genome shotgun (WGS) entry which is preliminary data.</text>
</comment>
<dbReference type="InterPro" id="IPR002402">
    <property type="entry name" value="Cyt_P450_E_grp-II"/>
</dbReference>
<dbReference type="GO" id="GO:0005506">
    <property type="term" value="F:iron ion binding"/>
    <property type="evidence" value="ECO:0007669"/>
    <property type="project" value="InterPro"/>
</dbReference>
<gene>
    <name evidence="11" type="ORF">KQ657_000173</name>
</gene>
<dbReference type="InterPro" id="IPR001138">
    <property type="entry name" value="Zn2Cys6_DnaBD"/>
</dbReference>
<keyword evidence="7" id="KW-0503">Monooxygenase</keyword>
<feature type="compositionally biased region" description="Polar residues" evidence="9">
    <location>
        <begin position="141"/>
        <end position="157"/>
    </location>
</feature>
<dbReference type="Proteomes" id="UP000790833">
    <property type="component" value="Unassembled WGS sequence"/>
</dbReference>
<dbReference type="EMBL" id="JAHMUF010000001">
    <property type="protein sequence ID" value="KAG7196161.1"/>
    <property type="molecule type" value="Genomic_DNA"/>
</dbReference>
<dbReference type="PANTHER" id="PTHR24287:SF1">
    <property type="entry name" value="P450, PUTATIVE (EUROFUNG)-RELATED"/>
    <property type="match status" value="1"/>
</dbReference>
<evidence type="ECO:0000256" key="9">
    <source>
        <dbReference type="SAM" id="MobiDB-lite"/>
    </source>
</evidence>
<keyword evidence="3 8" id="KW-0349">Heme</keyword>
<proteinExistence type="inferred from homology"/>
<keyword evidence="12" id="KW-1185">Reference proteome</keyword>
<feature type="compositionally biased region" description="Polar residues" evidence="9">
    <location>
        <begin position="103"/>
        <end position="114"/>
    </location>
</feature>
<dbReference type="PANTHER" id="PTHR24287">
    <property type="entry name" value="P450, PUTATIVE (EUROFUNG)-RELATED"/>
    <property type="match status" value="1"/>
</dbReference>
<dbReference type="CDD" id="cd11063">
    <property type="entry name" value="CYP52"/>
    <property type="match status" value="1"/>
</dbReference>
<dbReference type="InterPro" id="IPR017972">
    <property type="entry name" value="Cyt_P450_CS"/>
</dbReference>
<evidence type="ECO:0000256" key="5">
    <source>
        <dbReference type="ARBA" id="ARBA00023002"/>
    </source>
</evidence>
<dbReference type="SMART" id="SM00066">
    <property type="entry name" value="GAL4"/>
    <property type="match status" value="1"/>
</dbReference>
<evidence type="ECO:0000256" key="1">
    <source>
        <dbReference type="ARBA" id="ARBA00001971"/>
    </source>
</evidence>
<comment type="cofactor">
    <cofactor evidence="1 8">
        <name>heme</name>
        <dbReference type="ChEBI" id="CHEBI:30413"/>
    </cofactor>
</comment>
<dbReference type="RefSeq" id="XP_043051706.1">
    <property type="nucleotide sequence ID" value="XM_043191029.1"/>
</dbReference>
<dbReference type="CDD" id="cd00067">
    <property type="entry name" value="GAL4"/>
    <property type="match status" value="1"/>
</dbReference>
<dbReference type="GO" id="GO:0008270">
    <property type="term" value="F:zinc ion binding"/>
    <property type="evidence" value="ECO:0007669"/>
    <property type="project" value="InterPro"/>
</dbReference>
<feature type="region of interest" description="Disordered" evidence="9">
    <location>
        <begin position="89"/>
        <end position="157"/>
    </location>
</feature>
<accession>A0A9P7VDV6</accession>
<feature type="region of interest" description="Disordered" evidence="9">
    <location>
        <begin position="192"/>
        <end position="224"/>
    </location>
</feature>
<dbReference type="GO" id="GO:0016712">
    <property type="term" value="F:oxidoreductase activity, acting on paired donors, with incorporation or reduction of molecular oxygen, reduced flavin or flavoprotein as one donor, and incorporation of one atom of oxygen"/>
    <property type="evidence" value="ECO:0007669"/>
    <property type="project" value="InterPro"/>
</dbReference>
<dbReference type="PRINTS" id="PR01239">
    <property type="entry name" value="EP450IICYP52"/>
</dbReference>
<dbReference type="PRINTS" id="PR00385">
    <property type="entry name" value="P450"/>
</dbReference>